<dbReference type="EMBL" id="OU896710">
    <property type="protein sequence ID" value="CAH1163300.1"/>
    <property type="molecule type" value="Genomic_DNA"/>
</dbReference>
<protein>
    <submittedName>
        <fullName evidence="1">Uncharacterized protein</fullName>
    </submittedName>
</protein>
<gene>
    <name evidence="1" type="ORF">PHAECO_LOCUS8352</name>
</gene>
<reference evidence="1" key="2">
    <citation type="submission" date="2022-10" db="EMBL/GenBank/DDBJ databases">
        <authorList>
            <consortium name="ENA_rothamsted_submissions"/>
            <consortium name="culmorum"/>
            <person name="King R."/>
        </authorList>
    </citation>
    <scope>NUCLEOTIDE SEQUENCE</scope>
</reference>
<dbReference type="PANTHER" id="PTHR36693">
    <property type="entry name" value="GH02722P"/>
    <property type="match status" value="1"/>
</dbReference>
<dbReference type="InterPro" id="IPR032072">
    <property type="entry name" value="DUF4807"/>
</dbReference>
<accession>A0A9P0DPX8</accession>
<dbReference type="Proteomes" id="UP001153737">
    <property type="component" value="Chromosome 4"/>
</dbReference>
<evidence type="ECO:0000313" key="1">
    <source>
        <dbReference type="EMBL" id="CAH1163300.1"/>
    </source>
</evidence>
<name>A0A9P0DPX8_PHACE</name>
<organism evidence="1 2">
    <name type="scientific">Phaedon cochleariae</name>
    <name type="common">Mustard beetle</name>
    <dbReference type="NCBI Taxonomy" id="80249"/>
    <lineage>
        <taxon>Eukaryota</taxon>
        <taxon>Metazoa</taxon>
        <taxon>Ecdysozoa</taxon>
        <taxon>Arthropoda</taxon>
        <taxon>Hexapoda</taxon>
        <taxon>Insecta</taxon>
        <taxon>Pterygota</taxon>
        <taxon>Neoptera</taxon>
        <taxon>Endopterygota</taxon>
        <taxon>Coleoptera</taxon>
        <taxon>Polyphaga</taxon>
        <taxon>Cucujiformia</taxon>
        <taxon>Chrysomeloidea</taxon>
        <taxon>Chrysomelidae</taxon>
        <taxon>Chrysomelinae</taxon>
        <taxon>Chrysomelini</taxon>
        <taxon>Phaedon</taxon>
    </lineage>
</organism>
<keyword evidence="2" id="KW-1185">Reference proteome</keyword>
<dbReference type="OrthoDB" id="19232at2759"/>
<dbReference type="AlphaFoldDB" id="A0A9P0DPX8"/>
<proteinExistence type="predicted"/>
<reference evidence="1" key="1">
    <citation type="submission" date="2022-01" db="EMBL/GenBank/DDBJ databases">
        <authorList>
            <person name="King R."/>
        </authorList>
    </citation>
    <scope>NUCLEOTIDE SEQUENCE</scope>
</reference>
<evidence type="ECO:0000313" key="2">
    <source>
        <dbReference type="Proteomes" id="UP001153737"/>
    </source>
</evidence>
<sequence length="224" mass="26813">MRLCLCMVYGDTIHDEYVVTPKQVIHRKKVQVQYDGTSDDIQIDGAFYHYLIKELFLSHYYRIHFLYHWFNNHNKCLSLMLMHTSYDMIDYKWNERIYEMVRERSELDHTFSWLSTLGGGFSALGDYFTKCAEIAGKISIHQLQIGLRLGDPNITARCRLYFSLSLIQKKKFRLAKYIIQREFCDAKQSTVIDQRLLNMCKGIWAKLQYEYHIYKKSRKRSKLC</sequence>
<dbReference type="PANTHER" id="PTHR36693:SF1">
    <property type="entry name" value="GH02722P"/>
    <property type="match status" value="1"/>
</dbReference>
<dbReference type="Pfam" id="PF16065">
    <property type="entry name" value="DUF4807"/>
    <property type="match status" value="1"/>
</dbReference>